<evidence type="ECO:0000313" key="1">
    <source>
        <dbReference type="EMBL" id="OIT28639.1"/>
    </source>
</evidence>
<dbReference type="EMBL" id="MJEQ01001997">
    <property type="protein sequence ID" value="OIT28639.1"/>
    <property type="molecule type" value="Genomic_DNA"/>
</dbReference>
<dbReference type="InterPro" id="IPR012337">
    <property type="entry name" value="RNaseH-like_sf"/>
</dbReference>
<dbReference type="Gramene" id="OIT28639">
    <property type="protein sequence ID" value="OIT28639"/>
    <property type="gene ID" value="A4A49_55406"/>
</dbReference>
<keyword evidence="2" id="KW-1185">Reference proteome</keyword>
<name>A0A314KIZ3_NICAT</name>
<dbReference type="AlphaFoldDB" id="A0A314KIZ3"/>
<dbReference type="SUPFAM" id="SSF53098">
    <property type="entry name" value="Ribonuclease H-like"/>
    <property type="match status" value="1"/>
</dbReference>
<proteinExistence type="predicted"/>
<gene>
    <name evidence="1" type="ORF">A4A49_55406</name>
</gene>
<evidence type="ECO:0008006" key="3">
    <source>
        <dbReference type="Google" id="ProtNLM"/>
    </source>
</evidence>
<comment type="caution">
    <text evidence="1">The sequence shown here is derived from an EMBL/GenBank/DDBJ whole genome shotgun (WGS) entry which is preliminary data.</text>
</comment>
<dbReference type="Proteomes" id="UP000187609">
    <property type="component" value="Unassembled WGS sequence"/>
</dbReference>
<sequence length="110" mass="12821">MKHGGGAVSFYRVVHEVNKTLHYLARVRYPWLSNIPLLWPEIVRYFEGYKPYVVTKRITWKLPYERWYKFNTDDASRGNPGPSSYGLCVRNDTGDLQFAKAEEIGTSTNM</sequence>
<protein>
    <recommendedName>
        <fullName evidence="3">RNase H type-1 domain-containing protein</fullName>
    </recommendedName>
</protein>
<accession>A0A314KIZ3</accession>
<reference evidence="1" key="1">
    <citation type="submission" date="2016-11" db="EMBL/GenBank/DDBJ databases">
        <title>The genome of Nicotiana attenuata.</title>
        <authorList>
            <person name="Xu S."/>
            <person name="Brockmoeller T."/>
            <person name="Gaquerel E."/>
            <person name="Navarro A."/>
            <person name="Kuhl H."/>
            <person name="Gase K."/>
            <person name="Ling Z."/>
            <person name="Zhou W."/>
            <person name="Kreitzer C."/>
            <person name="Stanke M."/>
            <person name="Tang H."/>
            <person name="Lyons E."/>
            <person name="Pandey P."/>
            <person name="Pandey S.P."/>
            <person name="Timmermann B."/>
            <person name="Baldwin I.T."/>
        </authorList>
    </citation>
    <scope>NUCLEOTIDE SEQUENCE [LARGE SCALE GENOMIC DNA]</scope>
    <source>
        <strain evidence="1">UT</strain>
    </source>
</reference>
<dbReference type="SMR" id="A0A314KIZ3"/>
<evidence type="ECO:0000313" key="2">
    <source>
        <dbReference type="Proteomes" id="UP000187609"/>
    </source>
</evidence>
<organism evidence="1 2">
    <name type="scientific">Nicotiana attenuata</name>
    <name type="common">Coyote tobacco</name>
    <dbReference type="NCBI Taxonomy" id="49451"/>
    <lineage>
        <taxon>Eukaryota</taxon>
        <taxon>Viridiplantae</taxon>
        <taxon>Streptophyta</taxon>
        <taxon>Embryophyta</taxon>
        <taxon>Tracheophyta</taxon>
        <taxon>Spermatophyta</taxon>
        <taxon>Magnoliopsida</taxon>
        <taxon>eudicotyledons</taxon>
        <taxon>Gunneridae</taxon>
        <taxon>Pentapetalae</taxon>
        <taxon>asterids</taxon>
        <taxon>lamiids</taxon>
        <taxon>Solanales</taxon>
        <taxon>Solanaceae</taxon>
        <taxon>Nicotianoideae</taxon>
        <taxon>Nicotianeae</taxon>
        <taxon>Nicotiana</taxon>
    </lineage>
</organism>